<name>A0A368YPL2_9HYPH</name>
<feature type="transmembrane region" description="Helical" evidence="8">
    <location>
        <begin position="58"/>
        <end position="78"/>
    </location>
</feature>
<proteinExistence type="inferred from homology"/>
<keyword evidence="7 8" id="KW-0472">Membrane</keyword>
<feature type="transmembrane region" description="Helical" evidence="8">
    <location>
        <begin position="115"/>
        <end position="136"/>
    </location>
</feature>
<evidence type="ECO:0000256" key="3">
    <source>
        <dbReference type="ARBA" id="ARBA00022448"/>
    </source>
</evidence>
<evidence type="ECO:0000256" key="6">
    <source>
        <dbReference type="ARBA" id="ARBA00022989"/>
    </source>
</evidence>
<comment type="similarity">
    <text evidence="2">Belongs to the major facilitator superfamily. EmrB family.</text>
</comment>
<sequence>MMQGTDPGQARLPSLSTWLGFFAMCIGMFMAILDVQIVATSLPTIQGALGINPDQMSWIQTAYLIAEIVAIPLTGFLTRLLSMRGLFVCGTLLFTAASVGCAQSDSFNALLCWRVLQGFSGGTLIPLVFSAVFLLFPQRHQSIATTVAGVVAVMAPTVGPIIGGWITETYSWHWLFLINIGPGLVAASLAAWLLPRAPMELKYFRSIDFQSLAMMAMGLAALEIALKEAPQRGWLGPVVLSLSAFSVVMLVAFTRRTWTSPTPIVDLRNFKDRNFTIGCILSFVLGFGLFGSVYLMPVFLAFARGHNALQIGEIMLVTGIAQLMIAPFAVLLEQRVEARLLSTIGFLLFAIGLGCSAFQTPQTDAAGMFWPQVIRGLAIMFCLLPPTRLALGNLQDDQVPDASGLFNLMRNLGGAIGLALIDTVIYTRSTTHGIAIANGLLAGDQRTERFIGMPANEIVAHVPGKFDALAQSIFSPMVARAAMVESINDAWAMIALITLIPMLIIMFAYQLPPKPSSVIH</sequence>
<dbReference type="NCBIfam" id="TIGR00711">
    <property type="entry name" value="efflux_EmrB"/>
    <property type="match status" value="1"/>
</dbReference>
<dbReference type="Gene3D" id="1.20.1250.20">
    <property type="entry name" value="MFS general substrate transporter like domains"/>
    <property type="match status" value="1"/>
</dbReference>
<dbReference type="Pfam" id="PF07690">
    <property type="entry name" value="MFS_1"/>
    <property type="match status" value="1"/>
</dbReference>
<feature type="transmembrane region" description="Helical" evidence="8">
    <location>
        <begin position="275"/>
        <end position="302"/>
    </location>
</feature>
<evidence type="ECO:0000313" key="10">
    <source>
        <dbReference type="EMBL" id="RCW80847.1"/>
    </source>
</evidence>
<dbReference type="EMBL" id="QPJM01000012">
    <property type="protein sequence ID" value="RCW80847.1"/>
    <property type="molecule type" value="Genomic_DNA"/>
</dbReference>
<feature type="transmembrane region" description="Helical" evidence="8">
    <location>
        <begin position="12"/>
        <end position="38"/>
    </location>
</feature>
<evidence type="ECO:0000256" key="7">
    <source>
        <dbReference type="ARBA" id="ARBA00023136"/>
    </source>
</evidence>
<keyword evidence="3" id="KW-0813">Transport</keyword>
<feature type="domain" description="Major facilitator superfamily (MFS) profile" evidence="9">
    <location>
        <begin position="20"/>
        <end position="513"/>
    </location>
</feature>
<keyword evidence="11" id="KW-1185">Reference proteome</keyword>
<feature type="transmembrane region" description="Helical" evidence="8">
    <location>
        <begin position="490"/>
        <end position="511"/>
    </location>
</feature>
<evidence type="ECO:0000256" key="2">
    <source>
        <dbReference type="ARBA" id="ARBA00008537"/>
    </source>
</evidence>
<dbReference type="GO" id="GO:0005886">
    <property type="term" value="C:plasma membrane"/>
    <property type="evidence" value="ECO:0007669"/>
    <property type="project" value="UniProtKB-SubCell"/>
</dbReference>
<dbReference type="PANTHER" id="PTHR42718">
    <property type="entry name" value="MAJOR FACILITATOR SUPERFAMILY MULTIDRUG TRANSPORTER MFSC"/>
    <property type="match status" value="1"/>
</dbReference>
<protein>
    <submittedName>
        <fullName evidence="10">DHA2 family multidrug resistance protein</fullName>
    </submittedName>
</protein>
<dbReference type="PRINTS" id="PR01036">
    <property type="entry name" value="TCRTETB"/>
</dbReference>
<evidence type="ECO:0000259" key="9">
    <source>
        <dbReference type="PROSITE" id="PS50850"/>
    </source>
</evidence>
<feature type="transmembrane region" description="Helical" evidence="8">
    <location>
        <begin position="314"/>
        <end position="332"/>
    </location>
</feature>
<dbReference type="Gene3D" id="1.20.1720.10">
    <property type="entry name" value="Multidrug resistance protein D"/>
    <property type="match status" value="1"/>
</dbReference>
<dbReference type="Proteomes" id="UP000253324">
    <property type="component" value="Unassembled WGS sequence"/>
</dbReference>
<keyword evidence="4" id="KW-1003">Cell membrane</keyword>
<dbReference type="InterPro" id="IPR020846">
    <property type="entry name" value="MFS_dom"/>
</dbReference>
<dbReference type="SUPFAM" id="SSF103473">
    <property type="entry name" value="MFS general substrate transporter"/>
    <property type="match status" value="1"/>
</dbReference>
<dbReference type="GO" id="GO:0022857">
    <property type="term" value="F:transmembrane transporter activity"/>
    <property type="evidence" value="ECO:0007669"/>
    <property type="project" value="InterPro"/>
</dbReference>
<dbReference type="PANTHER" id="PTHR42718:SF9">
    <property type="entry name" value="MAJOR FACILITATOR SUPERFAMILY MULTIDRUG TRANSPORTER MFSC"/>
    <property type="match status" value="1"/>
</dbReference>
<dbReference type="InterPro" id="IPR011701">
    <property type="entry name" value="MFS"/>
</dbReference>
<accession>A0A368YPL2</accession>
<evidence type="ECO:0000256" key="1">
    <source>
        <dbReference type="ARBA" id="ARBA00004651"/>
    </source>
</evidence>
<reference evidence="10 11" key="1">
    <citation type="submission" date="2018-07" db="EMBL/GenBank/DDBJ databases">
        <title>Genomic Encyclopedia of Type Strains, Phase III (KMG-III): the genomes of soil and plant-associated and newly described type strains.</title>
        <authorList>
            <person name="Whitman W."/>
        </authorList>
    </citation>
    <scope>NUCLEOTIDE SEQUENCE [LARGE SCALE GENOMIC DNA]</scope>
    <source>
        <strain evidence="10 11">31-25a</strain>
    </source>
</reference>
<feature type="transmembrane region" description="Helical" evidence="8">
    <location>
        <begin position="232"/>
        <end position="254"/>
    </location>
</feature>
<evidence type="ECO:0000313" key="11">
    <source>
        <dbReference type="Proteomes" id="UP000253324"/>
    </source>
</evidence>
<feature type="transmembrane region" description="Helical" evidence="8">
    <location>
        <begin position="206"/>
        <end position="226"/>
    </location>
</feature>
<dbReference type="InterPro" id="IPR036259">
    <property type="entry name" value="MFS_trans_sf"/>
</dbReference>
<keyword evidence="6 8" id="KW-1133">Transmembrane helix</keyword>
<evidence type="ECO:0000256" key="5">
    <source>
        <dbReference type="ARBA" id="ARBA00022692"/>
    </source>
</evidence>
<comment type="caution">
    <text evidence="10">The sequence shown here is derived from an EMBL/GenBank/DDBJ whole genome shotgun (WGS) entry which is preliminary data.</text>
</comment>
<gene>
    <name evidence="10" type="ORF">C7476_1122</name>
</gene>
<comment type="subcellular location">
    <subcellularLocation>
        <location evidence="1">Cell membrane</location>
        <topology evidence="1">Multi-pass membrane protein</topology>
    </subcellularLocation>
</comment>
<organism evidence="10 11">
    <name type="scientific">Phyllobacterium bourgognense</name>
    <dbReference type="NCBI Taxonomy" id="314236"/>
    <lineage>
        <taxon>Bacteria</taxon>
        <taxon>Pseudomonadati</taxon>
        <taxon>Pseudomonadota</taxon>
        <taxon>Alphaproteobacteria</taxon>
        <taxon>Hyphomicrobiales</taxon>
        <taxon>Phyllobacteriaceae</taxon>
        <taxon>Phyllobacterium</taxon>
    </lineage>
</organism>
<dbReference type="CDD" id="cd17503">
    <property type="entry name" value="MFS_LmrB_MDR_like"/>
    <property type="match status" value="1"/>
</dbReference>
<dbReference type="InterPro" id="IPR004638">
    <property type="entry name" value="EmrB-like"/>
</dbReference>
<feature type="transmembrane region" description="Helical" evidence="8">
    <location>
        <begin position="172"/>
        <end position="194"/>
    </location>
</feature>
<evidence type="ECO:0000256" key="4">
    <source>
        <dbReference type="ARBA" id="ARBA00022475"/>
    </source>
</evidence>
<dbReference type="PROSITE" id="PS50850">
    <property type="entry name" value="MFS"/>
    <property type="match status" value="1"/>
</dbReference>
<feature type="transmembrane region" description="Helical" evidence="8">
    <location>
        <begin position="143"/>
        <end position="166"/>
    </location>
</feature>
<dbReference type="AlphaFoldDB" id="A0A368YPL2"/>
<evidence type="ECO:0000256" key="8">
    <source>
        <dbReference type="SAM" id="Phobius"/>
    </source>
</evidence>
<feature type="transmembrane region" description="Helical" evidence="8">
    <location>
        <begin position="339"/>
        <end position="359"/>
    </location>
</feature>
<feature type="transmembrane region" description="Helical" evidence="8">
    <location>
        <begin position="85"/>
        <end position="103"/>
    </location>
</feature>
<feature type="transmembrane region" description="Helical" evidence="8">
    <location>
        <begin position="365"/>
        <end position="384"/>
    </location>
</feature>
<keyword evidence="5 8" id="KW-0812">Transmembrane</keyword>